<protein>
    <recommendedName>
        <fullName evidence="4">DUF3109 domain-containing protein</fullName>
    </recommendedName>
</protein>
<comment type="similarity">
    <text evidence="1">Belongs to the Rv0495c family.</text>
</comment>
<dbReference type="AlphaFoldDB" id="A0A512AWK8"/>
<dbReference type="Pfam" id="PF11307">
    <property type="entry name" value="DUF3109"/>
    <property type="match status" value="1"/>
</dbReference>
<dbReference type="Proteomes" id="UP000321532">
    <property type="component" value="Unassembled WGS sequence"/>
</dbReference>
<evidence type="ECO:0000256" key="1">
    <source>
        <dbReference type="ARBA" id="ARBA00093770"/>
    </source>
</evidence>
<sequence>MIVLQHTVISDDLKEKFFVCNLEKCKGACCVEGDLGAPLAEDELQILADNYEQIKPYLSDAGVKAIAEQGLYIKDWEGDFSTTTINDRECAYAIYDENLTLKCGIEQAYLDGKIDWKKPISCHLYPIRITKYDGFEALNYDKWNICSPACSFGADLGVRVYQFLKEPLIRKYGSEWYQELENIIAEEEGVQQIKS</sequence>
<name>A0A512AWK8_9BACT</name>
<dbReference type="OrthoDB" id="597501at2"/>
<gene>
    <name evidence="2" type="ORF">AAE02nite_17580</name>
</gene>
<reference evidence="2 3" key="1">
    <citation type="submission" date="2019-07" db="EMBL/GenBank/DDBJ databases">
        <title>Whole genome shotgun sequence of Adhaeribacter aerolatus NBRC 106133.</title>
        <authorList>
            <person name="Hosoyama A."/>
            <person name="Uohara A."/>
            <person name="Ohji S."/>
            <person name="Ichikawa N."/>
        </authorList>
    </citation>
    <scope>NUCLEOTIDE SEQUENCE [LARGE SCALE GENOMIC DNA]</scope>
    <source>
        <strain evidence="2 3">NBRC 106133</strain>
    </source>
</reference>
<accession>A0A512AWK8</accession>
<organism evidence="2 3">
    <name type="scientific">Adhaeribacter aerolatus</name>
    <dbReference type="NCBI Taxonomy" id="670289"/>
    <lineage>
        <taxon>Bacteria</taxon>
        <taxon>Pseudomonadati</taxon>
        <taxon>Bacteroidota</taxon>
        <taxon>Cytophagia</taxon>
        <taxon>Cytophagales</taxon>
        <taxon>Hymenobacteraceae</taxon>
        <taxon>Adhaeribacter</taxon>
    </lineage>
</organism>
<dbReference type="InterPro" id="IPR021458">
    <property type="entry name" value="Rv0495c"/>
</dbReference>
<evidence type="ECO:0000313" key="2">
    <source>
        <dbReference type="EMBL" id="GEO04094.1"/>
    </source>
</evidence>
<comment type="caution">
    <text evidence="2">The sequence shown here is derived from an EMBL/GenBank/DDBJ whole genome shotgun (WGS) entry which is preliminary data.</text>
</comment>
<evidence type="ECO:0000313" key="3">
    <source>
        <dbReference type="Proteomes" id="UP000321532"/>
    </source>
</evidence>
<dbReference type="RefSeq" id="WP_146897314.1">
    <property type="nucleotide sequence ID" value="NZ_BJYS01000010.1"/>
</dbReference>
<dbReference type="EMBL" id="BJYS01000010">
    <property type="protein sequence ID" value="GEO04094.1"/>
    <property type="molecule type" value="Genomic_DNA"/>
</dbReference>
<keyword evidence="3" id="KW-1185">Reference proteome</keyword>
<proteinExistence type="inferred from homology"/>
<evidence type="ECO:0008006" key="4">
    <source>
        <dbReference type="Google" id="ProtNLM"/>
    </source>
</evidence>